<evidence type="ECO:0000256" key="2">
    <source>
        <dbReference type="ARBA" id="ARBA00004443"/>
    </source>
</evidence>
<gene>
    <name evidence="13" type="ORF">AFUS01_LOCUS28477</name>
</gene>
<dbReference type="Proteomes" id="UP000708208">
    <property type="component" value="Unassembled WGS sequence"/>
</dbReference>
<feature type="transmembrane region" description="Helical" evidence="12">
    <location>
        <begin position="48"/>
        <end position="64"/>
    </location>
</feature>
<keyword evidence="12" id="KW-0812">Transmembrane</keyword>
<keyword evidence="12" id="KW-1133">Transmembrane helix</keyword>
<evidence type="ECO:0000313" key="13">
    <source>
        <dbReference type="EMBL" id="CAG7817941.1"/>
    </source>
</evidence>
<evidence type="ECO:0000256" key="4">
    <source>
        <dbReference type="ARBA" id="ARBA00011533"/>
    </source>
</evidence>
<keyword evidence="10" id="KW-0496">Mitochondrion</keyword>
<name>A0A8J2KQR1_9HEXA</name>
<dbReference type="PANTHER" id="PTHR15223:SF1">
    <property type="entry name" value="NADH DEHYDROGENASE [UBIQUINONE] 1 BETA SUBCOMPLEX SUBUNIT 2, MITOCHONDRIAL"/>
    <property type="match status" value="1"/>
</dbReference>
<dbReference type="InterPro" id="IPR026627">
    <property type="entry name" value="NDUFB2_animal"/>
</dbReference>
<dbReference type="PANTHER" id="PTHR15223">
    <property type="entry name" value="NADH-UBIQUINONE OXIDOREDUCTASE AGGG SUBUNIT"/>
    <property type="match status" value="1"/>
</dbReference>
<evidence type="ECO:0000256" key="10">
    <source>
        <dbReference type="ARBA" id="ARBA00023128"/>
    </source>
</evidence>
<comment type="subunit">
    <text evidence="4">Complex I is composed of 45 different subunits.</text>
</comment>
<comment type="similarity">
    <text evidence="3">Belongs to the complex I NDUFB2 subunit family.</text>
</comment>
<comment type="function">
    <text evidence="1">Accessory subunit of the mitochondrial membrane respiratory chain NADH dehydrogenase (Complex I), that is believed not to be involved in catalysis. Complex I functions in the transfer of electrons from NADH to the respiratory chain. The immediate electron acceptor for the enzyme is believed to be ubiquinone.</text>
</comment>
<protein>
    <recommendedName>
        <fullName evidence="15">NADH dehydrogenase [ubiquinone] 1 beta subcomplex subunit 2, mitochondrial</fullName>
    </recommendedName>
</protein>
<dbReference type="OrthoDB" id="6241903at2759"/>
<comment type="caution">
    <text evidence="13">The sequence shown here is derived from an EMBL/GenBank/DDBJ whole genome shotgun (WGS) entry which is preliminary data.</text>
</comment>
<evidence type="ECO:0000256" key="8">
    <source>
        <dbReference type="ARBA" id="ARBA00022946"/>
    </source>
</evidence>
<accession>A0A8J2KQR1</accession>
<evidence type="ECO:0000256" key="3">
    <source>
        <dbReference type="ARBA" id="ARBA00005923"/>
    </source>
</evidence>
<keyword evidence="7" id="KW-0999">Mitochondrion inner membrane</keyword>
<dbReference type="GO" id="GO:0045271">
    <property type="term" value="C:respiratory chain complex I"/>
    <property type="evidence" value="ECO:0007669"/>
    <property type="project" value="InterPro"/>
</dbReference>
<evidence type="ECO:0000313" key="14">
    <source>
        <dbReference type="Proteomes" id="UP000708208"/>
    </source>
</evidence>
<dbReference type="GO" id="GO:0032981">
    <property type="term" value="P:mitochondrial respiratory chain complex I assembly"/>
    <property type="evidence" value="ECO:0007669"/>
    <property type="project" value="TreeGrafter"/>
</dbReference>
<evidence type="ECO:0000256" key="6">
    <source>
        <dbReference type="ARBA" id="ARBA00022660"/>
    </source>
</evidence>
<evidence type="ECO:0000256" key="11">
    <source>
        <dbReference type="ARBA" id="ARBA00023136"/>
    </source>
</evidence>
<evidence type="ECO:0000256" key="9">
    <source>
        <dbReference type="ARBA" id="ARBA00022982"/>
    </source>
</evidence>
<reference evidence="13" key="1">
    <citation type="submission" date="2021-06" db="EMBL/GenBank/DDBJ databases">
        <authorList>
            <person name="Hodson N. C."/>
            <person name="Mongue J. A."/>
            <person name="Jaron S. K."/>
        </authorList>
    </citation>
    <scope>NUCLEOTIDE SEQUENCE</scope>
</reference>
<keyword evidence="11 12" id="KW-0472">Membrane</keyword>
<dbReference type="Pfam" id="PF14813">
    <property type="entry name" value="NADH_B2"/>
    <property type="match status" value="1"/>
</dbReference>
<sequence>MFASKILPLTLVAKTGLRRGFKNFSTSVVRNEEHGEWTYRGKQRAPKFNLNFATCCGVFAWWWVSWHVFSDYGHVVGHFDFVDAKTWTDEELGIPPDDAEDP</sequence>
<keyword evidence="6" id="KW-0679">Respiratory chain</keyword>
<keyword evidence="9" id="KW-0249">Electron transport</keyword>
<proteinExistence type="inferred from homology"/>
<evidence type="ECO:0000256" key="12">
    <source>
        <dbReference type="SAM" id="Phobius"/>
    </source>
</evidence>
<keyword evidence="8" id="KW-0809">Transit peptide</keyword>
<evidence type="ECO:0000256" key="5">
    <source>
        <dbReference type="ARBA" id="ARBA00022448"/>
    </source>
</evidence>
<dbReference type="EMBL" id="CAJVCH010407494">
    <property type="protein sequence ID" value="CAG7817941.1"/>
    <property type="molecule type" value="Genomic_DNA"/>
</dbReference>
<evidence type="ECO:0000256" key="1">
    <source>
        <dbReference type="ARBA" id="ARBA00003195"/>
    </source>
</evidence>
<dbReference type="AlphaFoldDB" id="A0A8J2KQR1"/>
<keyword evidence="14" id="KW-1185">Reference proteome</keyword>
<evidence type="ECO:0000256" key="7">
    <source>
        <dbReference type="ARBA" id="ARBA00022792"/>
    </source>
</evidence>
<organism evidence="13 14">
    <name type="scientific">Allacma fusca</name>
    <dbReference type="NCBI Taxonomy" id="39272"/>
    <lineage>
        <taxon>Eukaryota</taxon>
        <taxon>Metazoa</taxon>
        <taxon>Ecdysozoa</taxon>
        <taxon>Arthropoda</taxon>
        <taxon>Hexapoda</taxon>
        <taxon>Collembola</taxon>
        <taxon>Symphypleona</taxon>
        <taxon>Sminthuridae</taxon>
        <taxon>Allacma</taxon>
    </lineage>
</organism>
<evidence type="ECO:0008006" key="15">
    <source>
        <dbReference type="Google" id="ProtNLM"/>
    </source>
</evidence>
<comment type="subcellular location">
    <subcellularLocation>
        <location evidence="2">Mitochondrion inner membrane</location>
        <topology evidence="2">Peripheral membrane protein</topology>
        <orientation evidence="2">Matrix side</orientation>
    </subcellularLocation>
</comment>
<keyword evidence="5" id="KW-0813">Transport</keyword>
<dbReference type="GO" id="GO:0005743">
    <property type="term" value="C:mitochondrial inner membrane"/>
    <property type="evidence" value="ECO:0007669"/>
    <property type="project" value="UniProtKB-SubCell"/>
</dbReference>